<dbReference type="RefSeq" id="WP_153116553.1">
    <property type="nucleotide sequence ID" value="NZ_JACIGE010000006.1"/>
</dbReference>
<reference evidence="1 2" key="1">
    <citation type="submission" date="2020-08" db="EMBL/GenBank/DDBJ databases">
        <title>Genome sequencing of Purple Non-Sulfur Bacteria from various extreme environments.</title>
        <authorList>
            <person name="Mayer M."/>
        </authorList>
    </citation>
    <scope>NUCLEOTIDE SEQUENCE [LARGE SCALE GENOMIC DNA]</scope>
    <source>
        <strain evidence="1 2">2761</strain>
    </source>
</reference>
<sequence>MTLTDYLNEIEYAVTRVIESLWHEHDESERLRKEIEELRKVVADNYQRAQFIQQNAEDEDDLMLGVGIHWDTYFGEDKEQYYKSKDLDALEARLASREFSFSSLAGTLLQYAKQGLSASFGKPVNWPDGRLVGSQYLKTIILESRNQSEHWEEGNPFPKVEQCFNTLTAEKGPEFGQYKTKNLAFEVVSMLGWRSYADFKNDLLSM</sequence>
<proteinExistence type="predicted"/>
<name>A0A840GA84_RHOTE</name>
<organism evidence="1 2">
    <name type="scientific">Rhodocyclus tenuis</name>
    <name type="common">Rhodospirillum tenue</name>
    <dbReference type="NCBI Taxonomy" id="1066"/>
    <lineage>
        <taxon>Bacteria</taxon>
        <taxon>Pseudomonadati</taxon>
        <taxon>Pseudomonadota</taxon>
        <taxon>Betaproteobacteria</taxon>
        <taxon>Rhodocyclales</taxon>
        <taxon>Rhodocyclaceae</taxon>
        <taxon>Rhodocyclus</taxon>
    </lineage>
</organism>
<evidence type="ECO:0000313" key="1">
    <source>
        <dbReference type="EMBL" id="MBB4247578.1"/>
    </source>
</evidence>
<accession>A0A840GA84</accession>
<dbReference type="EMBL" id="JACIGE010000006">
    <property type="protein sequence ID" value="MBB4247578.1"/>
    <property type="molecule type" value="Genomic_DNA"/>
</dbReference>
<dbReference type="AlphaFoldDB" id="A0A840GA84"/>
<keyword evidence="2" id="KW-1185">Reference proteome</keyword>
<evidence type="ECO:0000313" key="2">
    <source>
        <dbReference type="Proteomes" id="UP000587070"/>
    </source>
</evidence>
<comment type="caution">
    <text evidence="1">The sequence shown here is derived from an EMBL/GenBank/DDBJ whole genome shotgun (WGS) entry which is preliminary data.</text>
</comment>
<dbReference type="Proteomes" id="UP000587070">
    <property type="component" value="Unassembled WGS sequence"/>
</dbReference>
<dbReference type="OrthoDB" id="9156487at2"/>
<gene>
    <name evidence="1" type="ORF">GGD90_001952</name>
</gene>
<protein>
    <submittedName>
        <fullName evidence="1">Uncharacterized protein</fullName>
    </submittedName>
</protein>